<keyword evidence="1" id="KW-1133">Transmembrane helix</keyword>
<dbReference type="STRING" id="6265.A0A0B2VJJ7"/>
<keyword evidence="3" id="KW-1185">Reference proteome</keyword>
<evidence type="ECO:0000313" key="3">
    <source>
        <dbReference type="Proteomes" id="UP000031036"/>
    </source>
</evidence>
<accession>A0A0B2VJJ7</accession>
<name>A0A0B2VJJ7_TOXCA</name>
<dbReference type="EMBL" id="JPKZ01001482">
    <property type="protein sequence ID" value="KHN81574.1"/>
    <property type="molecule type" value="Genomic_DNA"/>
</dbReference>
<dbReference type="Proteomes" id="UP000031036">
    <property type="component" value="Unassembled WGS sequence"/>
</dbReference>
<proteinExistence type="predicted"/>
<evidence type="ECO:0000256" key="1">
    <source>
        <dbReference type="SAM" id="Phobius"/>
    </source>
</evidence>
<dbReference type="AlphaFoldDB" id="A0A0B2VJJ7"/>
<reference evidence="2 3" key="1">
    <citation type="submission" date="2014-11" db="EMBL/GenBank/DDBJ databases">
        <title>Genetic blueprint of the zoonotic pathogen Toxocara canis.</title>
        <authorList>
            <person name="Zhu X.-Q."/>
            <person name="Korhonen P.K."/>
            <person name="Cai H."/>
            <person name="Young N.D."/>
            <person name="Nejsum P."/>
            <person name="von Samson-Himmelstjerna G."/>
            <person name="Boag P.R."/>
            <person name="Tan P."/>
            <person name="Li Q."/>
            <person name="Min J."/>
            <person name="Yang Y."/>
            <person name="Wang X."/>
            <person name="Fang X."/>
            <person name="Hall R.S."/>
            <person name="Hofmann A."/>
            <person name="Sternberg P.W."/>
            <person name="Jex A.R."/>
            <person name="Gasser R.B."/>
        </authorList>
    </citation>
    <scope>NUCLEOTIDE SEQUENCE [LARGE SCALE GENOMIC DNA]</scope>
    <source>
        <strain evidence="2">PN_DK_2014</strain>
    </source>
</reference>
<gene>
    <name evidence="2" type="ORF">Tcan_06794</name>
</gene>
<sequence>DIAVWFIIVPIALCGIWAILIAVIVAVCCRKKRRSSKLNFKEPMGMTGWTSRNTRPFSSHFAQY</sequence>
<evidence type="ECO:0000313" key="2">
    <source>
        <dbReference type="EMBL" id="KHN81574.1"/>
    </source>
</evidence>
<keyword evidence="1" id="KW-0472">Membrane</keyword>
<feature type="non-terminal residue" evidence="2">
    <location>
        <position position="1"/>
    </location>
</feature>
<comment type="caution">
    <text evidence="2">The sequence shown here is derived from an EMBL/GenBank/DDBJ whole genome shotgun (WGS) entry which is preliminary data.</text>
</comment>
<organism evidence="2 3">
    <name type="scientific">Toxocara canis</name>
    <name type="common">Canine roundworm</name>
    <dbReference type="NCBI Taxonomy" id="6265"/>
    <lineage>
        <taxon>Eukaryota</taxon>
        <taxon>Metazoa</taxon>
        <taxon>Ecdysozoa</taxon>
        <taxon>Nematoda</taxon>
        <taxon>Chromadorea</taxon>
        <taxon>Rhabditida</taxon>
        <taxon>Spirurina</taxon>
        <taxon>Ascaridomorpha</taxon>
        <taxon>Ascaridoidea</taxon>
        <taxon>Toxocaridae</taxon>
        <taxon>Toxocara</taxon>
    </lineage>
</organism>
<keyword evidence="1" id="KW-0812">Transmembrane</keyword>
<protein>
    <submittedName>
        <fullName evidence="2">Uncharacterized protein</fullName>
    </submittedName>
</protein>
<feature type="transmembrane region" description="Helical" evidence="1">
    <location>
        <begin position="6"/>
        <end position="29"/>
    </location>
</feature>